<dbReference type="EMBL" id="AKGD01000001">
    <property type="protein sequence ID" value="EIT70377.1"/>
    <property type="molecule type" value="Genomic_DNA"/>
</dbReference>
<keyword evidence="2" id="KW-1185">Reference proteome</keyword>
<proteinExistence type="predicted"/>
<gene>
    <name evidence="1" type="ORF">WQQ_05140</name>
</gene>
<sequence length="218" mass="24487">MNKRDELRYQRATAVRTFGQERTADFPQTSKAAELFATITAQLAKLIIVMADQKPARIDKQPLLKKLEADCRKIARTARAIGLDADDASFAMPYRMPDKNGETVLLTHVDTLRAQLQDQPGDSAQTQQTKLTLRARFAAYELPLDFIDKLGQRADAIRTASRTNQGENQEGVENTMRISQLLDDIADTIRKLDAIMVNKYAAEAEKLRKRPETTYSGS</sequence>
<reference evidence="1 2" key="1">
    <citation type="journal article" date="2012" name="J. Bacteriol.">
        <title>Genome Sequence of n-Alkane-Degrading Hydrocarboniphaga effusa Strain AP103T (ATCC BAA-332T).</title>
        <authorList>
            <person name="Chang H.K."/>
            <person name="Zylstra G.J."/>
            <person name="Chae J.C."/>
        </authorList>
    </citation>
    <scope>NUCLEOTIDE SEQUENCE [LARGE SCALE GENOMIC DNA]</scope>
    <source>
        <strain evidence="1 2">AP103</strain>
    </source>
</reference>
<accession>I7ZF92</accession>
<evidence type="ECO:0000313" key="1">
    <source>
        <dbReference type="EMBL" id="EIT70377.1"/>
    </source>
</evidence>
<comment type="caution">
    <text evidence="1">The sequence shown here is derived from an EMBL/GenBank/DDBJ whole genome shotgun (WGS) entry which is preliminary data.</text>
</comment>
<organism evidence="1 2">
    <name type="scientific">Hydrocarboniphaga effusa AP103</name>
    <dbReference type="NCBI Taxonomy" id="1172194"/>
    <lineage>
        <taxon>Bacteria</taxon>
        <taxon>Pseudomonadati</taxon>
        <taxon>Pseudomonadota</taxon>
        <taxon>Gammaproteobacteria</taxon>
        <taxon>Nevskiales</taxon>
        <taxon>Nevskiaceae</taxon>
        <taxon>Hydrocarboniphaga</taxon>
    </lineage>
</organism>
<evidence type="ECO:0000313" key="2">
    <source>
        <dbReference type="Proteomes" id="UP000003704"/>
    </source>
</evidence>
<dbReference type="RefSeq" id="WP_007183470.1">
    <property type="nucleotide sequence ID" value="NZ_AKGD01000001.1"/>
</dbReference>
<dbReference type="Proteomes" id="UP000003704">
    <property type="component" value="Unassembled WGS sequence"/>
</dbReference>
<protein>
    <submittedName>
        <fullName evidence="1">Uncharacterized protein</fullName>
    </submittedName>
</protein>
<name>I7ZF92_9GAMM</name>
<dbReference type="AlphaFoldDB" id="I7ZF92"/>